<keyword evidence="2" id="KW-1185">Reference proteome</keyword>
<name>A0A2A2M4N6_9BILA</name>
<evidence type="ECO:0000313" key="1">
    <source>
        <dbReference type="EMBL" id="PAV93430.1"/>
    </source>
</evidence>
<protein>
    <submittedName>
        <fullName evidence="1">Uncharacterized protein</fullName>
    </submittedName>
</protein>
<accession>A0A2A2M4N6</accession>
<proteinExistence type="predicted"/>
<sequence length="112" mass="11692">MISVSHVSLSVLTCGRSCSAPNEQLSPIVTGLACRTACQNASTVWPDRLRPERSVSVIDSISGRSRPSASAASSVAMIPALAFSVSNTVSIRMKSAPPSTSASICSRYTSFK</sequence>
<comment type="caution">
    <text evidence="1">The sequence shown here is derived from an EMBL/GenBank/DDBJ whole genome shotgun (WGS) entry which is preliminary data.</text>
</comment>
<evidence type="ECO:0000313" key="2">
    <source>
        <dbReference type="Proteomes" id="UP000218231"/>
    </source>
</evidence>
<reference evidence="1 2" key="1">
    <citation type="journal article" date="2017" name="Curr. Biol.">
        <title>Genome architecture and evolution of a unichromosomal asexual nematode.</title>
        <authorList>
            <person name="Fradin H."/>
            <person name="Zegar C."/>
            <person name="Gutwein M."/>
            <person name="Lucas J."/>
            <person name="Kovtun M."/>
            <person name="Corcoran D."/>
            <person name="Baugh L.R."/>
            <person name="Kiontke K."/>
            <person name="Gunsalus K."/>
            <person name="Fitch D.H."/>
            <person name="Piano F."/>
        </authorList>
    </citation>
    <scope>NUCLEOTIDE SEQUENCE [LARGE SCALE GENOMIC DNA]</scope>
    <source>
        <strain evidence="1">PF1309</strain>
    </source>
</reference>
<gene>
    <name evidence="1" type="ORF">WR25_10368</name>
</gene>
<dbReference type="Proteomes" id="UP000218231">
    <property type="component" value="Unassembled WGS sequence"/>
</dbReference>
<dbReference type="EMBL" id="LIAE01005298">
    <property type="protein sequence ID" value="PAV93430.1"/>
    <property type="molecule type" value="Genomic_DNA"/>
</dbReference>
<organism evidence="1 2">
    <name type="scientific">Diploscapter pachys</name>
    <dbReference type="NCBI Taxonomy" id="2018661"/>
    <lineage>
        <taxon>Eukaryota</taxon>
        <taxon>Metazoa</taxon>
        <taxon>Ecdysozoa</taxon>
        <taxon>Nematoda</taxon>
        <taxon>Chromadorea</taxon>
        <taxon>Rhabditida</taxon>
        <taxon>Rhabditina</taxon>
        <taxon>Rhabditomorpha</taxon>
        <taxon>Rhabditoidea</taxon>
        <taxon>Rhabditidae</taxon>
        <taxon>Diploscapter</taxon>
    </lineage>
</organism>
<dbReference type="AlphaFoldDB" id="A0A2A2M4N6"/>